<evidence type="ECO:0000256" key="15">
    <source>
        <dbReference type="ARBA" id="ARBA00023242"/>
    </source>
</evidence>
<feature type="coiled-coil region" evidence="18">
    <location>
        <begin position="548"/>
        <end position="682"/>
    </location>
</feature>
<dbReference type="GO" id="GO:0005875">
    <property type="term" value="C:microtubule associated complex"/>
    <property type="evidence" value="ECO:0007669"/>
    <property type="project" value="TreeGrafter"/>
</dbReference>
<organism evidence="21 22">
    <name type="scientific">Halocaridina rubra</name>
    <name type="common">Hawaiian red shrimp</name>
    <dbReference type="NCBI Taxonomy" id="373956"/>
    <lineage>
        <taxon>Eukaryota</taxon>
        <taxon>Metazoa</taxon>
        <taxon>Ecdysozoa</taxon>
        <taxon>Arthropoda</taxon>
        <taxon>Crustacea</taxon>
        <taxon>Multicrustacea</taxon>
        <taxon>Malacostraca</taxon>
        <taxon>Eumalacostraca</taxon>
        <taxon>Eucarida</taxon>
        <taxon>Decapoda</taxon>
        <taxon>Pleocyemata</taxon>
        <taxon>Caridea</taxon>
        <taxon>Atyoidea</taxon>
        <taxon>Atyidae</taxon>
        <taxon>Halocaridina</taxon>
    </lineage>
</organism>
<evidence type="ECO:0000256" key="16">
    <source>
        <dbReference type="ARBA" id="ARBA00034078"/>
    </source>
</evidence>
<keyword evidence="7 17" id="KW-0547">Nucleotide-binding</keyword>
<dbReference type="EMBL" id="JAXCGZ010018937">
    <property type="protein sequence ID" value="KAK7067055.1"/>
    <property type="molecule type" value="Genomic_DNA"/>
</dbReference>
<evidence type="ECO:0000256" key="9">
    <source>
        <dbReference type="ARBA" id="ARBA00023004"/>
    </source>
</evidence>
<dbReference type="InterPro" id="IPR019821">
    <property type="entry name" value="Kinesin_motor_CS"/>
</dbReference>
<evidence type="ECO:0000256" key="5">
    <source>
        <dbReference type="ARBA" id="ARBA00022701"/>
    </source>
</evidence>
<comment type="subcellular location">
    <subcellularLocation>
        <location evidence="3">Cytoplasm</location>
        <location evidence="3">Cytoskeleton</location>
    </subcellularLocation>
    <subcellularLocation>
        <location evidence="2">Nucleus</location>
    </subcellularLocation>
</comment>
<dbReference type="GO" id="GO:0005634">
    <property type="term" value="C:nucleus"/>
    <property type="evidence" value="ECO:0007669"/>
    <property type="project" value="UniProtKB-SubCell"/>
</dbReference>
<dbReference type="InterPro" id="IPR001752">
    <property type="entry name" value="Kinesin_motor_dom"/>
</dbReference>
<dbReference type="Pfam" id="PF00225">
    <property type="entry name" value="Kinesin"/>
    <property type="match status" value="1"/>
</dbReference>
<dbReference type="InterPro" id="IPR027417">
    <property type="entry name" value="P-loop_NTPase"/>
</dbReference>
<evidence type="ECO:0000256" key="17">
    <source>
        <dbReference type="PROSITE-ProRule" id="PRU00283"/>
    </source>
</evidence>
<dbReference type="PANTHER" id="PTHR47969">
    <property type="entry name" value="CHROMOSOME-ASSOCIATED KINESIN KIF4A-RELATED"/>
    <property type="match status" value="1"/>
</dbReference>
<evidence type="ECO:0000256" key="12">
    <source>
        <dbReference type="ARBA" id="ARBA00023125"/>
    </source>
</evidence>
<evidence type="ECO:0000256" key="11">
    <source>
        <dbReference type="ARBA" id="ARBA00023054"/>
    </source>
</evidence>
<sequence>MGSEEASGKVIPVRVAVRIRPLVPRETQEGCQECIDVTEGEPQIVINGSDKAFTYDYAFPVHTSQSYVYESAVKKVVKNLFKGYNVTVLAYGQTGSGKTHSMGTAYDQDIDDEEVGIIPRAVNDIFEWVAQHTECEFLVKVSFIELYKETLFDLLSNRNREECAVDIREDSRGGIKIVGLTEIPVTTLRETMRCLEQGALNRATGATAMNARSSRSHAIFSLHIEQRNKIEGDSIVCSKFHMVDLAGSERAKKTRATGERFKEGVNINKGLLALGNVISALCEKGQGGHVPYRDSKLTRLLQDSLGGNSHTVMIACVSPADSNLEETVSTLRYADRARKIKNKPIVNRDPQAAELAKLRQQVQQLQVQLLASSSNSRGVTAVTSDEINSLLGQNRGLHDENEKLTRALQIALDENTNMAEKALLAEMARDRMKTKLEELKAQTGNTFEVLDKTLEVTQFPQREEQLGLVKQLQNKIIELEMDVRKTETVMMEHELSRHSMATNTSLMVHVQDGSDPTINEDEAKQCIDNEDMDDSPSKHFGTAYTLRQAKLNEELQDLNKALALKEELMSKMTTNDTQFVAMKVQYEKEKKNLECHIDILSKEKDELLQQLRAAVVSSTSNKIAEQRRKRVQELESQIAGLKKKQIEQAKLLRMKEQSEQKVSKLNSEIQSMKAMRVKLIRQMKEDNEKFRVWKAQKDKEVAHLKEQDRRKQYQIVKMERLHSKQQNVLRRKMEEAVAINKRLKDAMAIQKAGAEKRAASRDASSTSSRIKSWLEGELEVVAVKKQAKQSLETLVDDRKTISEQIHKIKRQLRYGGLSPEMTADVEAKKKSLEDDLQLRTAQISDLQSKIMDDDEEAIAKKRFDSLQSMTESKYAMAYLFDAAVCSQVSCSSREADLKDLQVNFEEASSNLEQLEVEMKRIKEAHQEELTRLSQEHEDKVLFLLRQMPKAEGGGPEEENKENALLVQMKIQETEIARLSSLHEDLQAKTQECEDLRKQCEKLRKELTVSAVTSGSRVSLMPNIHLQVADRRKTYVKTPAAAVVLKEELSSESEESGEESTKDPDWTKTPLYKRIRHITKGNKNVDDTNDNSGDDTRPMKGVKRGSSGDVKCGCKGDCSLKLCKCRKNVASCGLSCKCHPLKCKNRMTPENSLSDSSKGETLLNSTFDVGGTDILKESNINKKPRIQVNLTGDSDSPGIRNGLLDFKGNLDFENSPQLF</sequence>
<dbReference type="Proteomes" id="UP001381693">
    <property type="component" value="Unassembled WGS sequence"/>
</dbReference>
<feature type="compositionally biased region" description="Basic residues" evidence="19">
    <location>
        <begin position="1070"/>
        <end position="1079"/>
    </location>
</feature>
<dbReference type="AlphaFoldDB" id="A0AAN8WVI9"/>
<dbReference type="GO" id="GO:0005829">
    <property type="term" value="C:cytosol"/>
    <property type="evidence" value="ECO:0007669"/>
    <property type="project" value="UniProtKB-ARBA"/>
</dbReference>
<evidence type="ECO:0000256" key="4">
    <source>
        <dbReference type="ARBA" id="ARBA00022490"/>
    </source>
</evidence>
<dbReference type="Gene3D" id="3.40.850.10">
    <property type="entry name" value="Kinesin motor domain"/>
    <property type="match status" value="1"/>
</dbReference>
<keyword evidence="4" id="KW-0963">Cytoplasm</keyword>
<feature type="coiled-coil region" evidence="18">
    <location>
        <begin position="355"/>
        <end position="489"/>
    </location>
</feature>
<dbReference type="PROSITE" id="PS00411">
    <property type="entry name" value="KINESIN_MOTOR_1"/>
    <property type="match status" value="1"/>
</dbReference>
<proteinExistence type="inferred from homology"/>
<keyword evidence="6" id="KW-0479">Metal-binding</keyword>
<dbReference type="GO" id="GO:0007052">
    <property type="term" value="P:mitotic spindle organization"/>
    <property type="evidence" value="ECO:0007669"/>
    <property type="project" value="TreeGrafter"/>
</dbReference>
<dbReference type="GO" id="GO:0003777">
    <property type="term" value="F:microtubule motor activity"/>
    <property type="evidence" value="ECO:0007669"/>
    <property type="project" value="InterPro"/>
</dbReference>
<dbReference type="GO" id="GO:0005524">
    <property type="term" value="F:ATP binding"/>
    <property type="evidence" value="ECO:0007669"/>
    <property type="project" value="UniProtKB-UniRule"/>
</dbReference>
<evidence type="ECO:0000256" key="19">
    <source>
        <dbReference type="SAM" id="MobiDB-lite"/>
    </source>
</evidence>
<keyword evidence="13 17" id="KW-0505">Motor protein</keyword>
<dbReference type="Pfam" id="PF25764">
    <property type="entry name" value="KIF21A_4th"/>
    <property type="match status" value="1"/>
</dbReference>
<keyword evidence="11 18" id="KW-0175">Coiled coil</keyword>
<dbReference type="FunFam" id="3.40.850.10:FF:000038">
    <property type="entry name" value="chromosome-associated kinesin KIF4A"/>
    <property type="match status" value="1"/>
</dbReference>
<comment type="similarity">
    <text evidence="17">Belongs to the TRAFAC class myosin-kinesin ATPase superfamily. Kinesin family.</text>
</comment>
<dbReference type="SMART" id="SM00129">
    <property type="entry name" value="KISc"/>
    <property type="match status" value="1"/>
</dbReference>
<dbReference type="PROSITE" id="PS50067">
    <property type="entry name" value="KINESIN_MOTOR_2"/>
    <property type="match status" value="1"/>
</dbReference>
<dbReference type="GO" id="GO:0008017">
    <property type="term" value="F:microtubule binding"/>
    <property type="evidence" value="ECO:0007669"/>
    <property type="project" value="InterPro"/>
</dbReference>
<dbReference type="GO" id="GO:0003677">
    <property type="term" value="F:DNA binding"/>
    <property type="evidence" value="ECO:0007669"/>
    <property type="project" value="UniProtKB-KW"/>
</dbReference>
<evidence type="ECO:0000313" key="21">
    <source>
        <dbReference type="EMBL" id="KAK7067055.1"/>
    </source>
</evidence>
<evidence type="ECO:0000256" key="1">
    <source>
        <dbReference type="ARBA" id="ARBA00001966"/>
    </source>
</evidence>
<keyword evidence="14" id="KW-0206">Cytoskeleton</keyword>
<keyword evidence="10" id="KW-0411">Iron-sulfur</keyword>
<evidence type="ECO:0000313" key="22">
    <source>
        <dbReference type="Proteomes" id="UP001381693"/>
    </source>
</evidence>
<dbReference type="GO" id="GO:0051536">
    <property type="term" value="F:iron-sulfur cluster binding"/>
    <property type="evidence" value="ECO:0007669"/>
    <property type="project" value="UniProtKB-KW"/>
</dbReference>
<keyword evidence="9" id="KW-0408">Iron</keyword>
<dbReference type="InterPro" id="IPR027640">
    <property type="entry name" value="Kinesin-like_fam"/>
</dbReference>
<dbReference type="GO" id="GO:0046872">
    <property type="term" value="F:metal ion binding"/>
    <property type="evidence" value="ECO:0007669"/>
    <property type="project" value="UniProtKB-KW"/>
</dbReference>
<dbReference type="CDD" id="cd01372">
    <property type="entry name" value="KISc_KIF4"/>
    <property type="match status" value="1"/>
</dbReference>
<comment type="caution">
    <text evidence="21">The sequence shown here is derived from an EMBL/GenBank/DDBJ whole genome shotgun (WGS) entry which is preliminary data.</text>
</comment>
<dbReference type="GO" id="GO:0007018">
    <property type="term" value="P:microtubule-based movement"/>
    <property type="evidence" value="ECO:0007669"/>
    <property type="project" value="InterPro"/>
</dbReference>
<dbReference type="InterPro" id="IPR036961">
    <property type="entry name" value="Kinesin_motor_dom_sf"/>
</dbReference>
<feature type="coiled-coil region" evidence="18">
    <location>
        <begin position="897"/>
        <end position="935"/>
    </location>
</feature>
<feature type="coiled-coil region" evidence="18">
    <location>
        <begin position="968"/>
        <end position="1005"/>
    </location>
</feature>
<keyword evidence="12" id="KW-0238">DNA-binding</keyword>
<feature type="coiled-coil region" evidence="18">
    <location>
        <begin position="784"/>
        <end position="849"/>
    </location>
</feature>
<evidence type="ECO:0000259" key="20">
    <source>
        <dbReference type="PROSITE" id="PS50067"/>
    </source>
</evidence>
<keyword evidence="22" id="KW-1185">Reference proteome</keyword>
<dbReference type="PRINTS" id="PR00380">
    <property type="entry name" value="KINESINHEAVY"/>
</dbReference>
<reference evidence="21 22" key="1">
    <citation type="submission" date="2023-11" db="EMBL/GenBank/DDBJ databases">
        <title>Halocaridina rubra genome assembly.</title>
        <authorList>
            <person name="Smith C."/>
        </authorList>
    </citation>
    <scope>NUCLEOTIDE SEQUENCE [LARGE SCALE GENOMIC DNA]</scope>
    <source>
        <strain evidence="21">EP-1</strain>
        <tissue evidence="21">Whole</tissue>
    </source>
</reference>
<feature type="region of interest" description="Disordered" evidence="19">
    <location>
        <begin position="1045"/>
        <end position="1103"/>
    </location>
</feature>
<evidence type="ECO:0000256" key="8">
    <source>
        <dbReference type="ARBA" id="ARBA00022840"/>
    </source>
</evidence>
<protein>
    <submittedName>
        <fullName evidence="21">Chromosome-associated kinesin kif4a</fullName>
    </submittedName>
</protein>
<evidence type="ECO:0000256" key="13">
    <source>
        <dbReference type="ARBA" id="ARBA00023175"/>
    </source>
</evidence>
<accession>A0AAN8WVI9</accession>
<feature type="domain" description="Kinesin motor" evidence="20">
    <location>
        <begin position="12"/>
        <end position="340"/>
    </location>
</feature>
<feature type="binding site" evidence="17">
    <location>
        <begin position="92"/>
        <end position="99"/>
    </location>
    <ligand>
        <name>ATP</name>
        <dbReference type="ChEBI" id="CHEBI:30616"/>
    </ligand>
</feature>
<evidence type="ECO:0000256" key="18">
    <source>
        <dbReference type="SAM" id="Coils"/>
    </source>
</evidence>
<evidence type="ECO:0000256" key="6">
    <source>
        <dbReference type="ARBA" id="ARBA00022723"/>
    </source>
</evidence>
<evidence type="ECO:0000256" key="3">
    <source>
        <dbReference type="ARBA" id="ARBA00004245"/>
    </source>
</evidence>
<evidence type="ECO:0000256" key="7">
    <source>
        <dbReference type="ARBA" id="ARBA00022741"/>
    </source>
</evidence>
<keyword evidence="15" id="KW-0539">Nucleus</keyword>
<evidence type="ECO:0000256" key="10">
    <source>
        <dbReference type="ARBA" id="ARBA00023014"/>
    </source>
</evidence>
<dbReference type="SUPFAM" id="SSF52540">
    <property type="entry name" value="P-loop containing nucleoside triphosphate hydrolases"/>
    <property type="match status" value="1"/>
</dbReference>
<comment type="cofactor">
    <cofactor evidence="16">
        <name>[2Fe-2S] cluster</name>
        <dbReference type="ChEBI" id="CHEBI:190135"/>
    </cofactor>
</comment>
<keyword evidence="8 17" id="KW-0067">ATP-binding</keyword>
<gene>
    <name evidence="21" type="primary">KIF4A_1</name>
    <name evidence="21" type="ORF">SK128_015327</name>
</gene>
<keyword evidence="5" id="KW-0493">Microtubule</keyword>
<dbReference type="GO" id="GO:0051231">
    <property type="term" value="P:spindle elongation"/>
    <property type="evidence" value="ECO:0007669"/>
    <property type="project" value="TreeGrafter"/>
</dbReference>
<evidence type="ECO:0000256" key="2">
    <source>
        <dbReference type="ARBA" id="ARBA00004123"/>
    </source>
</evidence>
<dbReference type="GO" id="GO:0005874">
    <property type="term" value="C:microtubule"/>
    <property type="evidence" value="ECO:0007669"/>
    <property type="project" value="UniProtKB-KW"/>
</dbReference>
<comment type="cofactor">
    <cofactor evidence="1">
        <name>[4Fe-4S] cluster</name>
        <dbReference type="ChEBI" id="CHEBI:49883"/>
    </cofactor>
</comment>
<name>A0AAN8WVI9_HALRR</name>
<evidence type="ECO:0000256" key="14">
    <source>
        <dbReference type="ARBA" id="ARBA00023212"/>
    </source>
</evidence>
<dbReference type="PANTHER" id="PTHR47969:SF15">
    <property type="entry name" value="CHROMOSOME-ASSOCIATED KINESIN KIF4A-RELATED"/>
    <property type="match status" value="1"/>
</dbReference>